<dbReference type="GO" id="GO:0005743">
    <property type="term" value="C:mitochondrial inner membrane"/>
    <property type="evidence" value="ECO:0007669"/>
    <property type="project" value="TreeGrafter"/>
</dbReference>
<dbReference type="GO" id="GO:0055088">
    <property type="term" value="P:lipid homeostasis"/>
    <property type="evidence" value="ECO:0007669"/>
    <property type="project" value="TreeGrafter"/>
</dbReference>
<evidence type="ECO:0000256" key="1">
    <source>
        <dbReference type="ARBA" id="ARBA00009670"/>
    </source>
</evidence>
<dbReference type="InterPro" id="IPR051130">
    <property type="entry name" value="Mito_struct-func_regulator"/>
</dbReference>
<dbReference type="OMA" id="RCNPEDI"/>
<dbReference type="SUPFAM" id="SSF56112">
    <property type="entry name" value="Protein kinase-like (PK-like)"/>
    <property type="match status" value="1"/>
</dbReference>
<dbReference type="PANTHER" id="PTHR43173">
    <property type="entry name" value="ABC1 FAMILY PROTEIN"/>
    <property type="match status" value="1"/>
</dbReference>
<accession>A0A9W2ZWT3</accession>
<feature type="domain" description="ABC1 atypical kinase-like" evidence="2">
    <location>
        <begin position="158"/>
        <end position="401"/>
    </location>
</feature>
<dbReference type="GO" id="GO:0007005">
    <property type="term" value="P:mitochondrion organization"/>
    <property type="evidence" value="ECO:0007669"/>
    <property type="project" value="TreeGrafter"/>
</dbReference>
<proteinExistence type="inferred from homology"/>
<organism evidence="3 4">
    <name type="scientific">Biomphalaria glabrata</name>
    <name type="common">Bloodfluke planorb</name>
    <name type="synonym">Freshwater snail</name>
    <dbReference type="NCBI Taxonomy" id="6526"/>
    <lineage>
        <taxon>Eukaryota</taxon>
        <taxon>Metazoa</taxon>
        <taxon>Spiralia</taxon>
        <taxon>Lophotrochozoa</taxon>
        <taxon>Mollusca</taxon>
        <taxon>Gastropoda</taxon>
        <taxon>Heterobranchia</taxon>
        <taxon>Euthyneura</taxon>
        <taxon>Panpulmonata</taxon>
        <taxon>Hygrophila</taxon>
        <taxon>Lymnaeoidea</taxon>
        <taxon>Planorbidae</taxon>
        <taxon>Biomphalaria</taxon>
    </lineage>
</organism>
<dbReference type="PANTHER" id="PTHR43173:SF19">
    <property type="entry name" value="AARF DOMAIN-CONTAINING PROTEIN KINASE 1"/>
    <property type="match status" value="1"/>
</dbReference>
<dbReference type="GeneID" id="106067515"/>
<dbReference type="Gene3D" id="1.10.510.10">
    <property type="entry name" value="Transferase(Phosphotransferase) domain 1"/>
    <property type="match status" value="1"/>
</dbReference>
<name>A0A9W2ZWT3_BIOGL</name>
<sequence length="558" mass="63730">MYIYVCVCVKCKYYSYFTGYCFFCQKLFPIELQLYASKNSMLRLKKLIKIVLLGGVSGGTFYLTCGNDLDLTSFGVVRFGRAALAAVCIAVDYKLLFSKYDKSHPEYSHALHQVHLKSSLRLRNMCCKNGGVFIKVGQHLGSLDYLLPEEYVQTMKVLHNQAPQSDLTLLKQVIEEDLGRKVEDIFVEFDPIPLGAASLAQVHKAKLANGQVVAVKIQHPKVKARSYVDIKTMEFLVHALGWVFPDFNYIWLAEETKKNLPVELDFLNEGMNCERIGKILSPFKFLKVPAIYWNLSSDRVLTMEFCEGGKVDNVQYMKEHNISVNQITERLGQLYSQMIFVEGYVHCDPHPGNVLVHPTDSGPQIILLDHGLYQTLTDDFRMHYSKMWLAMINADVEGMKTHATALNVGDLFGLFACMLTARSWKSLTEGIDKKKLTPEENMQIKESVSKYLMDISTILNRVPRQMLLLLKTNDVLRGIEQSLKSHPGSASFMNMSRCCIKAVTDWELNLCHSWHCYIRIKLYQKIQLARLSLYSVYLWFTSSTLATLTRKYWSPAVS</sequence>
<comment type="similarity">
    <text evidence="1">Belongs to the protein kinase superfamily. ADCK protein kinase family.</text>
</comment>
<reference evidence="4" key="1">
    <citation type="submission" date="2025-08" db="UniProtKB">
        <authorList>
            <consortium name="RefSeq"/>
        </authorList>
    </citation>
    <scope>IDENTIFICATION</scope>
</reference>
<evidence type="ECO:0000313" key="4">
    <source>
        <dbReference type="RefSeq" id="XP_055879486.1"/>
    </source>
</evidence>
<dbReference type="AlphaFoldDB" id="A0A9W2ZWT3"/>
<gene>
    <name evidence="4" type="primary">LOC106067515</name>
</gene>
<dbReference type="Proteomes" id="UP001165740">
    <property type="component" value="Chromosome 3"/>
</dbReference>
<dbReference type="InterPro" id="IPR045307">
    <property type="entry name" value="ADCK1_dom"/>
</dbReference>
<protein>
    <submittedName>
        <fullName evidence="4">AarF domain-containing protein kinase 1-like isoform X1</fullName>
    </submittedName>
</protein>
<evidence type="ECO:0000259" key="2">
    <source>
        <dbReference type="Pfam" id="PF03109"/>
    </source>
</evidence>
<dbReference type="CDD" id="cd13969">
    <property type="entry name" value="ADCK1-like"/>
    <property type="match status" value="1"/>
</dbReference>
<dbReference type="InterPro" id="IPR011009">
    <property type="entry name" value="Kinase-like_dom_sf"/>
</dbReference>
<dbReference type="OrthoDB" id="427480at2759"/>
<keyword evidence="3" id="KW-1185">Reference proteome</keyword>
<evidence type="ECO:0000313" key="3">
    <source>
        <dbReference type="Proteomes" id="UP001165740"/>
    </source>
</evidence>
<dbReference type="Pfam" id="PF03109">
    <property type="entry name" value="ABC1"/>
    <property type="match status" value="1"/>
</dbReference>
<dbReference type="InterPro" id="IPR004147">
    <property type="entry name" value="ABC1_dom"/>
</dbReference>
<dbReference type="RefSeq" id="XP_055879486.1">
    <property type="nucleotide sequence ID" value="XM_056023511.1"/>
</dbReference>